<feature type="region of interest" description="Disordered" evidence="2">
    <location>
        <begin position="661"/>
        <end position="720"/>
    </location>
</feature>
<sequence>MPACEPNDDSRKGRFLPVIGSRPPPGATAIGGTVFTALNLVGRRAKIQVKTDPGCHDCAPISDESEFTPPAPSQLNPPRAIARQLSRRALLRLDPARIGPRSPASSPLSREPSFFISPPRSIPDSTTWRRYKPTPPLESQIPVEEMRHQESGGKRQRDYFACMQSPPLELVVCHSCALPFGRGHRLAPDCHIQPADGMVSDSFLPSGVVGNTLAPTSPNRQETTLSFAANSSWDHSVFGHVGGKQRSTNSSAMPAGSPTAGTIPKTRVESSTSPCLDRGLSPMNAPARSCPESNPAPAATTSTTTQQSAPDGASASHPRAPTDLGHGTASLQGQFSGADSETSHNPSFGYSNTSSFDTARAKSSLHTLASLGLGLNLEGLHDNSTPPYPGHSGSISPWQPLVHSAPSGGTGLSPLSPPLPPLQRSVSADATAPQHELLGAIQLLRQQLSFLVQAWMADRERLEPQKQQADADLVRLQTAMDNAREQWSNEKGAMEQQLDSLRAQVLVLQEENAAFRSGQSGRDPANSNFAQVVGQSQNIVDSATGNSTSSSDPSASILSPNPSVQSGSSRADVLLLPPGLDGASRRPHFAAQGSARTSPTGHPAPLQVAALDPRVLPQKAADKDFLAPPSDEDKHLTIIDVHEIDPKLEGIPIKANALKRATFSPPRSQPQLNPLARRPGQGREAPPRRRDSRTRRWSPHSLSIDRGRTSRLNRTSARDQTMQVLAAEESRRLTMHAGHTPNHSLSLLPTMTATGGRSTTEQSRVGTPSAESGVAEQTDDASTAPPIDDPGLTEIRGEPVIDTESYEPTTEGHLQPSDDVPLKGPLMLKNLPAQDDIFFEQLNKKLESLSRGQDALPSVLQSEDEDLDAPSGPSGAPGPPEQRHAQVSQTGGFDGDDETEDGQNLEPEVPLRFKSTSNFGKPFGSS</sequence>
<feature type="compositionally biased region" description="Polar residues" evidence="2">
    <location>
        <begin position="741"/>
        <end position="770"/>
    </location>
</feature>
<evidence type="ECO:0000313" key="4">
    <source>
        <dbReference type="Proteomes" id="UP000245956"/>
    </source>
</evidence>
<feature type="compositionally biased region" description="Low complexity" evidence="2">
    <location>
        <begin position="109"/>
        <end position="119"/>
    </location>
</feature>
<feature type="region of interest" description="Disordered" evidence="2">
    <location>
        <begin position="240"/>
        <end position="349"/>
    </location>
</feature>
<feature type="region of interest" description="Disordered" evidence="2">
    <location>
        <begin position="850"/>
        <end position="926"/>
    </location>
</feature>
<proteinExistence type="predicted"/>
<feature type="compositionally biased region" description="Low complexity" evidence="2">
    <location>
        <begin position="541"/>
        <end position="561"/>
    </location>
</feature>
<feature type="region of interest" description="Disordered" evidence="2">
    <location>
        <begin position="382"/>
        <end position="430"/>
    </location>
</feature>
<protein>
    <submittedName>
        <fullName evidence="3">Uncharacterized protein</fullName>
    </submittedName>
</protein>
<feature type="coiled-coil region" evidence="1">
    <location>
        <begin position="466"/>
        <end position="511"/>
    </location>
</feature>
<name>A0A2U3E937_PURLI</name>
<dbReference type="AlphaFoldDB" id="A0A2U3E937"/>
<organism evidence="3 4">
    <name type="scientific">Purpureocillium lilacinum</name>
    <name type="common">Paecilomyces lilacinus</name>
    <dbReference type="NCBI Taxonomy" id="33203"/>
    <lineage>
        <taxon>Eukaryota</taxon>
        <taxon>Fungi</taxon>
        <taxon>Dikarya</taxon>
        <taxon>Ascomycota</taxon>
        <taxon>Pezizomycotina</taxon>
        <taxon>Sordariomycetes</taxon>
        <taxon>Hypocreomycetidae</taxon>
        <taxon>Hypocreales</taxon>
        <taxon>Ophiocordycipitaceae</taxon>
        <taxon>Purpureocillium</taxon>
    </lineage>
</organism>
<comment type="caution">
    <text evidence="3">The sequence shown here is derived from an EMBL/GenBank/DDBJ whole genome shotgun (WGS) entry which is preliminary data.</text>
</comment>
<feature type="compositionally biased region" description="Polar residues" evidence="2">
    <location>
        <begin position="914"/>
        <end position="926"/>
    </location>
</feature>
<evidence type="ECO:0000256" key="2">
    <source>
        <dbReference type="SAM" id="MobiDB-lite"/>
    </source>
</evidence>
<feature type="compositionally biased region" description="Acidic residues" evidence="2">
    <location>
        <begin position="894"/>
        <end position="903"/>
    </location>
</feature>
<gene>
    <name evidence="3" type="ORF">PCL_12376</name>
</gene>
<dbReference type="EMBL" id="LCWV01000008">
    <property type="protein sequence ID" value="PWI71008.1"/>
    <property type="molecule type" value="Genomic_DNA"/>
</dbReference>
<feature type="compositionally biased region" description="Polar residues" evidence="2">
    <location>
        <begin position="710"/>
        <end position="720"/>
    </location>
</feature>
<feature type="compositionally biased region" description="Polar residues" evidence="2">
    <location>
        <begin position="329"/>
        <end position="349"/>
    </location>
</feature>
<feature type="region of interest" description="Disordered" evidence="2">
    <location>
        <begin position="541"/>
        <end position="605"/>
    </location>
</feature>
<feature type="compositionally biased region" description="Low complexity" evidence="2">
    <location>
        <begin position="295"/>
        <end position="310"/>
    </location>
</feature>
<evidence type="ECO:0000256" key="1">
    <source>
        <dbReference type="SAM" id="Coils"/>
    </source>
</evidence>
<accession>A0A2U3E937</accession>
<feature type="region of interest" description="Disordered" evidence="2">
    <location>
        <begin position="737"/>
        <end position="827"/>
    </location>
</feature>
<keyword evidence="1" id="KW-0175">Coiled coil</keyword>
<evidence type="ECO:0000313" key="3">
    <source>
        <dbReference type="EMBL" id="PWI71008.1"/>
    </source>
</evidence>
<reference evidence="3 4" key="1">
    <citation type="journal article" date="2016" name="Front. Microbiol.">
        <title>Genome and transcriptome sequences reveal the specific parasitism of the nematophagous Purpureocillium lilacinum 36-1.</title>
        <authorList>
            <person name="Xie J."/>
            <person name="Li S."/>
            <person name="Mo C."/>
            <person name="Xiao X."/>
            <person name="Peng D."/>
            <person name="Wang G."/>
            <person name="Xiao Y."/>
        </authorList>
    </citation>
    <scope>NUCLEOTIDE SEQUENCE [LARGE SCALE GENOMIC DNA]</scope>
    <source>
        <strain evidence="3 4">36-1</strain>
    </source>
</reference>
<dbReference type="Proteomes" id="UP000245956">
    <property type="component" value="Unassembled WGS sequence"/>
</dbReference>
<feature type="region of interest" description="Disordered" evidence="2">
    <location>
        <begin position="96"/>
        <end position="119"/>
    </location>
</feature>